<keyword evidence="2" id="KW-1185">Reference proteome</keyword>
<protein>
    <recommendedName>
        <fullName evidence="3">F-box domain-containing protein</fullName>
    </recommendedName>
</protein>
<accession>A0A5C3QTS2</accession>
<sequence>MTQDQGSTQLTEELRTMHITETHAVPFRRSPGQAISDNLRDSSDVPAAFPIHCLPPEVLSLVLYHVVLPRLNQYGHLDVTGDPAVLHRTVFTDFQPGSLPLTSSPRPQTPWKKTVVLSLVCTAWRSLLLNTPSVWTYMQGARPERIEEMLSRSGTVPFILCHNSTPDESCYPPLAASLGRMKELVLFRRTARGLQECMDQLLGVETPALESLAIVAPCWPLTIDLPQEIITLPRPALRHLTLLDCKLPDDCTPCFPRLLTLHMKLLNAPAAQVLYDMLSSSLEVEVLWLYWFVSIPPAEPGSLPYEDVHLAHLSHLTMAFDLRDSVHLLSYLRYPKTAKQRFRFTTSASGSLPQDEWHIWTKALVGRLGLDGDNNSFTHAFVNLGSLRQSSVYVWKDDQCEGHRDNENTILRNAVIVIDVCHSHVPDVNLFSAFCAAILLPDLSSLCITQKSRSGHVDHSDLLNRHPQIRHLQLEGDAAAEAILPILTRSLLSVQSGNMCFPKLRDLRLKNVTLREPTFYDDYTKQILLQVPTQLYLLLVGFLGYRAKCLQELGIGFETIGLYHCPGMEVWMEEDLIRVLARIPGLRREVDVWR</sequence>
<evidence type="ECO:0000313" key="1">
    <source>
        <dbReference type="EMBL" id="TFL05292.1"/>
    </source>
</evidence>
<proteinExistence type="predicted"/>
<dbReference type="AlphaFoldDB" id="A0A5C3QTS2"/>
<dbReference type="OrthoDB" id="3172239at2759"/>
<dbReference type="Proteomes" id="UP000305067">
    <property type="component" value="Unassembled WGS sequence"/>
</dbReference>
<name>A0A5C3QTS2_9AGAR</name>
<gene>
    <name evidence="1" type="ORF">BDV98DRAFT_561772</name>
</gene>
<dbReference type="EMBL" id="ML178817">
    <property type="protein sequence ID" value="TFL05292.1"/>
    <property type="molecule type" value="Genomic_DNA"/>
</dbReference>
<evidence type="ECO:0000313" key="2">
    <source>
        <dbReference type="Proteomes" id="UP000305067"/>
    </source>
</evidence>
<organism evidence="1 2">
    <name type="scientific">Pterulicium gracile</name>
    <dbReference type="NCBI Taxonomy" id="1884261"/>
    <lineage>
        <taxon>Eukaryota</taxon>
        <taxon>Fungi</taxon>
        <taxon>Dikarya</taxon>
        <taxon>Basidiomycota</taxon>
        <taxon>Agaricomycotina</taxon>
        <taxon>Agaricomycetes</taxon>
        <taxon>Agaricomycetidae</taxon>
        <taxon>Agaricales</taxon>
        <taxon>Pleurotineae</taxon>
        <taxon>Pterulaceae</taxon>
        <taxon>Pterulicium</taxon>
    </lineage>
</organism>
<reference evidence="1 2" key="1">
    <citation type="journal article" date="2019" name="Nat. Ecol. Evol.">
        <title>Megaphylogeny resolves global patterns of mushroom evolution.</title>
        <authorList>
            <person name="Varga T."/>
            <person name="Krizsan K."/>
            <person name="Foldi C."/>
            <person name="Dima B."/>
            <person name="Sanchez-Garcia M."/>
            <person name="Sanchez-Ramirez S."/>
            <person name="Szollosi G.J."/>
            <person name="Szarkandi J.G."/>
            <person name="Papp V."/>
            <person name="Albert L."/>
            <person name="Andreopoulos W."/>
            <person name="Angelini C."/>
            <person name="Antonin V."/>
            <person name="Barry K.W."/>
            <person name="Bougher N.L."/>
            <person name="Buchanan P."/>
            <person name="Buyck B."/>
            <person name="Bense V."/>
            <person name="Catcheside P."/>
            <person name="Chovatia M."/>
            <person name="Cooper J."/>
            <person name="Damon W."/>
            <person name="Desjardin D."/>
            <person name="Finy P."/>
            <person name="Geml J."/>
            <person name="Haridas S."/>
            <person name="Hughes K."/>
            <person name="Justo A."/>
            <person name="Karasinski D."/>
            <person name="Kautmanova I."/>
            <person name="Kiss B."/>
            <person name="Kocsube S."/>
            <person name="Kotiranta H."/>
            <person name="LaButti K.M."/>
            <person name="Lechner B.E."/>
            <person name="Liimatainen K."/>
            <person name="Lipzen A."/>
            <person name="Lukacs Z."/>
            <person name="Mihaltcheva S."/>
            <person name="Morgado L.N."/>
            <person name="Niskanen T."/>
            <person name="Noordeloos M.E."/>
            <person name="Ohm R.A."/>
            <person name="Ortiz-Santana B."/>
            <person name="Ovrebo C."/>
            <person name="Racz N."/>
            <person name="Riley R."/>
            <person name="Savchenko A."/>
            <person name="Shiryaev A."/>
            <person name="Soop K."/>
            <person name="Spirin V."/>
            <person name="Szebenyi C."/>
            <person name="Tomsovsky M."/>
            <person name="Tulloss R.E."/>
            <person name="Uehling J."/>
            <person name="Grigoriev I.V."/>
            <person name="Vagvolgyi C."/>
            <person name="Papp T."/>
            <person name="Martin F.M."/>
            <person name="Miettinen O."/>
            <person name="Hibbett D.S."/>
            <person name="Nagy L.G."/>
        </authorList>
    </citation>
    <scope>NUCLEOTIDE SEQUENCE [LARGE SCALE GENOMIC DNA]</scope>
    <source>
        <strain evidence="1 2">CBS 309.79</strain>
    </source>
</reference>
<evidence type="ECO:0008006" key="3">
    <source>
        <dbReference type="Google" id="ProtNLM"/>
    </source>
</evidence>